<dbReference type="Ensembl" id="ENSPNAT00000078419.1">
    <property type="protein sequence ID" value="ENSPNAP00000070660.1"/>
    <property type="gene ID" value="ENSPNAG00000037437.1"/>
</dbReference>
<feature type="domain" description="Cadherin" evidence="11">
    <location>
        <begin position="153"/>
        <end position="235"/>
    </location>
</feature>
<evidence type="ECO:0000256" key="1">
    <source>
        <dbReference type="ARBA" id="ARBA00004236"/>
    </source>
</evidence>
<reference evidence="12 13" key="1">
    <citation type="submission" date="2020-10" db="EMBL/GenBank/DDBJ databases">
        <title>Pygocentrus nattereri (red-bellied piranha) genome, fPygNat1, primary haplotype.</title>
        <authorList>
            <person name="Myers G."/>
            <person name="Meyer A."/>
            <person name="Karagic N."/>
            <person name="Pippel M."/>
            <person name="Winkler S."/>
            <person name="Tracey A."/>
            <person name="Wood J."/>
            <person name="Formenti G."/>
            <person name="Howe K."/>
            <person name="Fedrigo O."/>
            <person name="Jarvis E.D."/>
        </authorList>
    </citation>
    <scope>NUCLEOTIDE SEQUENCE [LARGE SCALE GENOMIC DNA]</scope>
</reference>
<evidence type="ECO:0000256" key="5">
    <source>
        <dbReference type="ARBA" id="ARBA00022837"/>
    </source>
</evidence>
<reference evidence="12" key="2">
    <citation type="submission" date="2025-08" db="UniProtKB">
        <authorList>
            <consortium name="Ensembl"/>
        </authorList>
    </citation>
    <scope>IDENTIFICATION</scope>
</reference>
<evidence type="ECO:0000256" key="2">
    <source>
        <dbReference type="ARBA" id="ARBA00022475"/>
    </source>
</evidence>
<protein>
    <recommendedName>
        <fullName evidence="11">Cadherin domain-containing protein</fullName>
    </recommendedName>
</protein>
<feature type="domain" description="Cadherin" evidence="11">
    <location>
        <begin position="77"/>
        <end position="152"/>
    </location>
</feature>
<keyword evidence="7 10" id="KW-0472">Membrane</keyword>
<dbReference type="InterPro" id="IPR039808">
    <property type="entry name" value="Cadherin"/>
</dbReference>
<keyword evidence="8" id="KW-0325">Glycoprotein</keyword>
<accession>A0AAR2L2A1</accession>
<dbReference type="GO" id="GO:0007498">
    <property type="term" value="P:mesoderm development"/>
    <property type="evidence" value="ECO:0007669"/>
    <property type="project" value="UniProtKB-ARBA"/>
</dbReference>
<dbReference type="CDD" id="cd11304">
    <property type="entry name" value="Cadherin_repeat"/>
    <property type="match status" value="2"/>
</dbReference>
<dbReference type="InterPro" id="IPR002126">
    <property type="entry name" value="Cadherin-like_dom"/>
</dbReference>
<keyword evidence="5 9" id="KW-0106">Calcium</keyword>
<dbReference type="PRINTS" id="PR00205">
    <property type="entry name" value="CADHERIN"/>
</dbReference>
<dbReference type="Pfam" id="PF00028">
    <property type="entry name" value="Cadherin"/>
    <property type="match status" value="2"/>
</dbReference>
<keyword evidence="13" id="KW-1185">Reference proteome</keyword>
<evidence type="ECO:0000259" key="11">
    <source>
        <dbReference type="PROSITE" id="PS50268"/>
    </source>
</evidence>
<dbReference type="GO" id="GO:0001841">
    <property type="term" value="P:neural tube formation"/>
    <property type="evidence" value="ECO:0007669"/>
    <property type="project" value="UniProtKB-ARBA"/>
</dbReference>
<keyword evidence="10" id="KW-0812">Transmembrane</keyword>
<dbReference type="PROSITE" id="PS00232">
    <property type="entry name" value="CADHERIN_1"/>
    <property type="match status" value="1"/>
</dbReference>
<evidence type="ECO:0000256" key="8">
    <source>
        <dbReference type="ARBA" id="ARBA00023180"/>
    </source>
</evidence>
<name>A0AAR2L2A1_PYGNA</name>
<dbReference type="GO" id="GO:0042074">
    <property type="term" value="P:cell migration involved in gastrulation"/>
    <property type="evidence" value="ECO:0007669"/>
    <property type="project" value="UniProtKB-ARBA"/>
</dbReference>
<evidence type="ECO:0000313" key="13">
    <source>
        <dbReference type="Proteomes" id="UP001501920"/>
    </source>
</evidence>
<dbReference type="GO" id="GO:0005912">
    <property type="term" value="C:adherens junction"/>
    <property type="evidence" value="ECO:0007669"/>
    <property type="project" value="TreeGrafter"/>
</dbReference>
<dbReference type="GO" id="GO:0034332">
    <property type="term" value="P:adherens junction organization"/>
    <property type="evidence" value="ECO:0007669"/>
    <property type="project" value="UniProtKB-ARBA"/>
</dbReference>
<organism evidence="12 13">
    <name type="scientific">Pygocentrus nattereri</name>
    <name type="common">Red-bellied piranha</name>
    <dbReference type="NCBI Taxonomy" id="42514"/>
    <lineage>
        <taxon>Eukaryota</taxon>
        <taxon>Metazoa</taxon>
        <taxon>Chordata</taxon>
        <taxon>Craniata</taxon>
        <taxon>Vertebrata</taxon>
        <taxon>Euteleostomi</taxon>
        <taxon>Actinopterygii</taxon>
        <taxon>Neopterygii</taxon>
        <taxon>Teleostei</taxon>
        <taxon>Ostariophysi</taxon>
        <taxon>Characiformes</taxon>
        <taxon>Characoidei</taxon>
        <taxon>Pygocentrus</taxon>
    </lineage>
</organism>
<sequence length="252" mass="28325">GVICLPVCFLVKILFVNFNMGECVLSRSALPALECPKSSRGLKRQKREWVLLYFFYFLFTKYPICVQIQSSRAKQFKMVYSISGEGADQDPKGLFTINRNNGSLYVTRPLDREAKDKYVLQAHAEAADGDDREKPMDIIVIVLDKNDNTPIFTQNPFLGTVPEASAIGFEFMTVTATDADKPNTEYADITYSILSQNPQEPNAAMFTINPVTGVIRVNAAGLDREVRADMRLINVELMWNVVINESSFRTSV</sequence>
<dbReference type="PANTHER" id="PTHR24027:SF319">
    <property type="entry name" value="CADHERIN-1"/>
    <property type="match status" value="1"/>
</dbReference>
<dbReference type="InterPro" id="IPR020894">
    <property type="entry name" value="Cadherin_CS"/>
</dbReference>
<dbReference type="Proteomes" id="UP001501920">
    <property type="component" value="Chromosome 25"/>
</dbReference>
<dbReference type="GO" id="GO:0005737">
    <property type="term" value="C:cytoplasm"/>
    <property type="evidence" value="ECO:0007669"/>
    <property type="project" value="UniProtKB-ARBA"/>
</dbReference>
<evidence type="ECO:0000256" key="4">
    <source>
        <dbReference type="ARBA" id="ARBA00022737"/>
    </source>
</evidence>
<evidence type="ECO:0000256" key="10">
    <source>
        <dbReference type="SAM" id="Phobius"/>
    </source>
</evidence>
<dbReference type="GO" id="GO:0007156">
    <property type="term" value="P:homophilic cell adhesion via plasma membrane adhesion molecules"/>
    <property type="evidence" value="ECO:0007669"/>
    <property type="project" value="InterPro"/>
</dbReference>
<keyword evidence="2" id="KW-1003">Cell membrane</keyword>
<evidence type="ECO:0000256" key="6">
    <source>
        <dbReference type="ARBA" id="ARBA00022889"/>
    </source>
</evidence>
<dbReference type="PROSITE" id="PS50268">
    <property type="entry name" value="CADHERIN_2"/>
    <property type="match status" value="2"/>
</dbReference>
<evidence type="ECO:0000313" key="12">
    <source>
        <dbReference type="Ensembl" id="ENSPNAP00000070660.1"/>
    </source>
</evidence>
<dbReference type="SMART" id="SM00112">
    <property type="entry name" value="CA"/>
    <property type="match status" value="2"/>
</dbReference>
<comment type="subcellular location">
    <subcellularLocation>
        <location evidence="1">Cell membrane</location>
    </subcellularLocation>
</comment>
<feature type="transmembrane region" description="Helical" evidence="10">
    <location>
        <begin position="50"/>
        <end position="69"/>
    </location>
</feature>
<keyword evidence="10" id="KW-1133">Transmembrane helix</keyword>
<dbReference type="GO" id="GO:0016342">
    <property type="term" value="C:catenin complex"/>
    <property type="evidence" value="ECO:0007669"/>
    <property type="project" value="TreeGrafter"/>
</dbReference>
<keyword evidence="6" id="KW-0130">Cell adhesion</keyword>
<dbReference type="GO" id="GO:0000902">
    <property type="term" value="P:cell morphogenesis"/>
    <property type="evidence" value="ECO:0007669"/>
    <property type="project" value="TreeGrafter"/>
</dbReference>
<dbReference type="GO" id="GO:0030010">
    <property type="term" value="P:establishment of cell polarity"/>
    <property type="evidence" value="ECO:0007669"/>
    <property type="project" value="UniProtKB-ARBA"/>
</dbReference>
<dbReference type="FunFam" id="2.60.40.60:FF:000011">
    <property type="entry name" value="Cadherin 1"/>
    <property type="match status" value="1"/>
</dbReference>
<dbReference type="GO" id="GO:0016339">
    <property type="term" value="P:calcium-dependent cell-cell adhesion via plasma membrane cell adhesion molecules"/>
    <property type="evidence" value="ECO:0007669"/>
    <property type="project" value="TreeGrafter"/>
</dbReference>
<dbReference type="GO" id="GO:0007043">
    <property type="term" value="P:cell-cell junction assembly"/>
    <property type="evidence" value="ECO:0007669"/>
    <property type="project" value="TreeGrafter"/>
</dbReference>
<dbReference type="GO" id="GO:0044331">
    <property type="term" value="P:cell-cell adhesion mediated by cadherin"/>
    <property type="evidence" value="ECO:0007669"/>
    <property type="project" value="TreeGrafter"/>
</dbReference>
<keyword evidence="3" id="KW-0479">Metal-binding</keyword>
<dbReference type="AlphaFoldDB" id="A0AAR2L2A1"/>
<dbReference type="GO" id="GO:0001764">
    <property type="term" value="P:neuron migration"/>
    <property type="evidence" value="ECO:0007669"/>
    <property type="project" value="UniProtKB-ARBA"/>
</dbReference>
<dbReference type="GO" id="GO:0005509">
    <property type="term" value="F:calcium ion binding"/>
    <property type="evidence" value="ECO:0007669"/>
    <property type="project" value="UniProtKB-UniRule"/>
</dbReference>
<dbReference type="GO" id="GO:0008013">
    <property type="term" value="F:beta-catenin binding"/>
    <property type="evidence" value="ECO:0007669"/>
    <property type="project" value="TreeGrafter"/>
</dbReference>
<dbReference type="GeneTree" id="ENSGT00940000154848"/>
<dbReference type="FunFam" id="2.60.40.60:FF:000022">
    <property type="entry name" value="Cadherin 2"/>
    <property type="match status" value="1"/>
</dbReference>
<dbReference type="GO" id="GO:0045296">
    <property type="term" value="F:cadherin binding"/>
    <property type="evidence" value="ECO:0007669"/>
    <property type="project" value="TreeGrafter"/>
</dbReference>
<dbReference type="PANTHER" id="PTHR24027">
    <property type="entry name" value="CADHERIN-23"/>
    <property type="match status" value="1"/>
</dbReference>
<keyword evidence="4" id="KW-0677">Repeat</keyword>
<reference evidence="12" key="3">
    <citation type="submission" date="2025-09" db="UniProtKB">
        <authorList>
            <consortium name="Ensembl"/>
        </authorList>
    </citation>
    <scope>IDENTIFICATION</scope>
</reference>
<gene>
    <name evidence="12" type="primary">CDH13</name>
</gene>
<dbReference type="InterPro" id="IPR015919">
    <property type="entry name" value="Cadherin-like_sf"/>
</dbReference>
<dbReference type="Gene3D" id="2.60.40.60">
    <property type="entry name" value="Cadherins"/>
    <property type="match status" value="2"/>
</dbReference>
<proteinExistence type="predicted"/>
<dbReference type="SUPFAM" id="SSF49313">
    <property type="entry name" value="Cadherin-like"/>
    <property type="match status" value="2"/>
</dbReference>
<evidence type="ECO:0000256" key="7">
    <source>
        <dbReference type="ARBA" id="ARBA00023136"/>
    </source>
</evidence>
<evidence type="ECO:0000256" key="9">
    <source>
        <dbReference type="PROSITE-ProRule" id="PRU00043"/>
    </source>
</evidence>
<dbReference type="GO" id="GO:0007398">
    <property type="term" value="P:ectoderm development"/>
    <property type="evidence" value="ECO:0007669"/>
    <property type="project" value="UniProtKB-ARBA"/>
</dbReference>
<evidence type="ECO:0000256" key="3">
    <source>
        <dbReference type="ARBA" id="ARBA00022723"/>
    </source>
</evidence>